<feature type="compositionally biased region" description="Polar residues" evidence="1">
    <location>
        <begin position="742"/>
        <end position="760"/>
    </location>
</feature>
<evidence type="ECO:0000313" key="3">
    <source>
        <dbReference type="Proteomes" id="UP001630127"/>
    </source>
</evidence>
<feature type="compositionally biased region" description="Low complexity" evidence="1">
    <location>
        <begin position="381"/>
        <end position="405"/>
    </location>
</feature>
<feature type="region of interest" description="Disordered" evidence="1">
    <location>
        <begin position="372"/>
        <end position="405"/>
    </location>
</feature>
<organism evidence="2 3">
    <name type="scientific">Cinchona calisaya</name>
    <dbReference type="NCBI Taxonomy" id="153742"/>
    <lineage>
        <taxon>Eukaryota</taxon>
        <taxon>Viridiplantae</taxon>
        <taxon>Streptophyta</taxon>
        <taxon>Embryophyta</taxon>
        <taxon>Tracheophyta</taxon>
        <taxon>Spermatophyta</taxon>
        <taxon>Magnoliopsida</taxon>
        <taxon>eudicotyledons</taxon>
        <taxon>Gunneridae</taxon>
        <taxon>Pentapetalae</taxon>
        <taxon>asterids</taxon>
        <taxon>lamiids</taxon>
        <taxon>Gentianales</taxon>
        <taxon>Rubiaceae</taxon>
        <taxon>Cinchonoideae</taxon>
        <taxon>Cinchoneae</taxon>
        <taxon>Cinchona</taxon>
    </lineage>
</organism>
<feature type="compositionally biased region" description="Low complexity" evidence="1">
    <location>
        <begin position="428"/>
        <end position="440"/>
    </location>
</feature>
<dbReference type="PANTHER" id="PTHR36034:SF2">
    <property type="entry name" value="EXPRESSED PROTEIN"/>
    <property type="match status" value="1"/>
</dbReference>
<name>A0ABD2YV10_9GENT</name>
<dbReference type="AlphaFoldDB" id="A0ABD2YV10"/>
<proteinExistence type="predicted"/>
<feature type="compositionally biased region" description="Polar residues" evidence="1">
    <location>
        <begin position="54"/>
        <end position="66"/>
    </location>
</feature>
<feature type="region of interest" description="Disordered" evidence="1">
    <location>
        <begin position="742"/>
        <end position="775"/>
    </location>
</feature>
<evidence type="ECO:0000256" key="1">
    <source>
        <dbReference type="SAM" id="MobiDB-lite"/>
    </source>
</evidence>
<accession>A0ABD2YV10</accession>
<feature type="region of interest" description="Disordered" evidence="1">
    <location>
        <begin position="155"/>
        <end position="188"/>
    </location>
</feature>
<comment type="caution">
    <text evidence="2">The sequence shown here is derived from an EMBL/GenBank/DDBJ whole genome shotgun (WGS) entry which is preliminary data.</text>
</comment>
<dbReference type="EMBL" id="JBJUIK010000012">
    <property type="protein sequence ID" value="KAL3511169.1"/>
    <property type="molecule type" value="Genomic_DNA"/>
</dbReference>
<reference evidence="2 3" key="1">
    <citation type="submission" date="2024-11" db="EMBL/GenBank/DDBJ databases">
        <title>A near-complete genome assembly of Cinchona calisaya.</title>
        <authorList>
            <person name="Lian D.C."/>
            <person name="Zhao X.W."/>
            <person name="Wei L."/>
        </authorList>
    </citation>
    <scope>NUCLEOTIDE SEQUENCE [LARGE SCALE GENOMIC DNA]</scope>
    <source>
        <tissue evidence="2">Nenye</tissue>
    </source>
</reference>
<dbReference type="Proteomes" id="UP001630127">
    <property type="component" value="Unassembled WGS sequence"/>
</dbReference>
<feature type="region of interest" description="Disordered" evidence="1">
    <location>
        <begin position="52"/>
        <end position="80"/>
    </location>
</feature>
<protein>
    <submittedName>
        <fullName evidence="2">Uncharacterized protein</fullName>
    </submittedName>
</protein>
<keyword evidence="3" id="KW-1185">Reference proteome</keyword>
<feature type="region of interest" description="Disordered" evidence="1">
    <location>
        <begin position="422"/>
        <end position="445"/>
    </location>
</feature>
<sequence>MNFLGPRSNQTAASSVEQSYAQEIQGEVNQQGPQLATILEGLIAEDSFPDNMLAETQNGDSENGNFDRSAAKGNSHVEGRHVDVAEDEGWIAIPYKELPNNWSDAPDMSSFRPLDRSIVFPGEQVHVLVCLSARKQDVEIITPFKVAAVMNKNGIGRSSKKENDKARGENNSVSGRMGEGSADDQDVNLNSLNKDRIDSQNYISAGESLIRMEDHRRQTETLLQKFKDSHFFVRIAESDEPLWSKRRAPLESLDSTEVAEKFNIDNSESKTASKKVAVTAIVDRGNCNSSITGGLARNAIKCHSLSNGDIVVLLQINVCVDLLRDPVLEILQFEKHQDKVLIPEKQEYPVGVDQDPCGELLRWLLPLDNSIPPPSRPLSPPQLSTSSSIRSTSTSIRSSASGSSGSQLFSFGNFRSYSMSALPPNSTPSPSVTTPNSRPNFDLDDGDRFSFENIGSSETSRSEGLLSFRGVSLEPERFSVRCGLDGIYTPGRRWRRKIEIIQPVEIRSAAADCNSDDLVCVQVKNISPVHMPEIVVYVDAITIIYEEASNGGPPLFFPIACIEAGNEHSLPKLELRRGEEHSFILKAAASLWKSPRNPSENFFQPSSLAAGNSATTWRHSSYNEGKQSGSSADQYAILVSCRSNCTESRLFFKQPTSWRPRISRDIMISVASERSRQTLGSDGTIAPFPVQVLTLQASNLTSEDLTLTVLAPASFTSPPSVLSLSSSPSSSMSSFVHSSELTTRVSSERSSNAGHRQISVSMDQGQGGKSGDQSISLNDEAIPISDVLPSNDLGCTHLWLQSRVPLGCIPAQSTSTIKLEVLPLTDGIITLDSLQIGVKEKGLTYVPEHSLKINATSSIATGII</sequence>
<feature type="compositionally biased region" description="Basic and acidic residues" evidence="1">
    <location>
        <begin position="159"/>
        <end position="168"/>
    </location>
</feature>
<gene>
    <name evidence="2" type="ORF">ACH5RR_030570</name>
</gene>
<dbReference type="PANTHER" id="PTHR36034">
    <property type="entry name" value="EXPRESSED PROTEIN"/>
    <property type="match status" value="1"/>
</dbReference>
<evidence type="ECO:0000313" key="2">
    <source>
        <dbReference type="EMBL" id="KAL3511169.1"/>
    </source>
</evidence>